<keyword evidence="3" id="KW-1185">Reference proteome</keyword>
<dbReference type="Proteomes" id="UP000614350">
    <property type="component" value="Unassembled WGS sequence"/>
</dbReference>
<feature type="chain" id="PRO_5032821530" evidence="1">
    <location>
        <begin position="20"/>
        <end position="145"/>
    </location>
</feature>
<dbReference type="SUPFAM" id="SSF47565">
    <property type="entry name" value="Insect pheromone/odorant-binding proteins"/>
    <property type="match status" value="1"/>
</dbReference>
<sequence>MQGFKIVTSILLLVVICTAEDSEELIEELKMIEKDCRDEVGIERDEIKNFHHKLCNGDEIDRNIGCFMSCFYKKVGAIKDGEYQIDDLKSAILPFIKDEEAKEELGNKLDICKNEISDITDECDKTIAFSKCLAADSKMCKNLEE</sequence>
<dbReference type="GO" id="GO:0005549">
    <property type="term" value="F:odorant binding"/>
    <property type="evidence" value="ECO:0007669"/>
    <property type="project" value="InterPro"/>
</dbReference>
<dbReference type="Gene3D" id="1.10.238.20">
    <property type="entry name" value="Pheromone/general odorant binding protein domain"/>
    <property type="match status" value="1"/>
</dbReference>
<evidence type="ECO:0000256" key="1">
    <source>
        <dbReference type="SAM" id="SignalP"/>
    </source>
</evidence>
<dbReference type="AlphaFoldDB" id="A0A834MXW9"/>
<name>A0A834MXW9_VESVU</name>
<dbReference type="PANTHER" id="PTHR21364:SF2">
    <property type="entry name" value="GENERAL ODORANT-BINDING PROTEIN 19A"/>
    <property type="match status" value="1"/>
</dbReference>
<dbReference type="EMBL" id="JACSEA010000012">
    <property type="protein sequence ID" value="KAF7387769.1"/>
    <property type="molecule type" value="Genomic_DNA"/>
</dbReference>
<dbReference type="Pfam" id="PF01395">
    <property type="entry name" value="PBP_GOBP"/>
    <property type="match status" value="1"/>
</dbReference>
<dbReference type="PANTHER" id="PTHR21364">
    <property type="entry name" value="GENERAL ODORANT-BINDING PROTEIN 19A"/>
    <property type="match status" value="1"/>
</dbReference>
<dbReference type="InterPro" id="IPR006170">
    <property type="entry name" value="PBP/GOBP"/>
</dbReference>
<reference evidence="2" key="1">
    <citation type="journal article" date="2020" name="G3 (Bethesda)">
        <title>High-Quality Assemblies for Three Invasive Social Wasps from the &lt;i&gt;Vespula&lt;/i&gt; Genus.</title>
        <authorList>
            <person name="Harrop T.W.R."/>
            <person name="Guhlin J."/>
            <person name="McLaughlin G.M."/>
            <person name="Permina E."/>
            <person name="Stockwell P."/>
            <person name="Gilligan J."/>
            <person name="Le Lec M.F."/>
            <person name="Gruber M.A.M."/>
            <person name="Quinn O."/>
            <person name="Lovegrove M."/>
            <person name="Duncan E.J."/>
            <person name="Remnant E.J."/>
            <person name="Van Eeckhoven J."/>
            <person name="Graham B."/>
            <person name="Knapp R.A."/>
            <person name="Langford K.W."/>
            <person name="Kronenberg Z."/>
            <person name="Press M.O."/>
            <person name="Eacker S.M."/>
            <person name="Wilson-Rankin E.E."/>
            <person name="Purcell J."/>
            <person name="Lester P.J."/>
            <person name="Dearden P.K."/>
        </authorList>
    </citation>
    <scope>NUCLEOTIDE SEQUENCE</scope>
    <source>
        <strain evidence="2">Marl-1</strain>
    </source>
</reference>
<keyword evidence="1" id="KW-0732">Signal</keyword>
<comment type="caution">
    <text evidence="2">The sequence shown here is derived from an EMBL/GenBank/DDBJ whole genome shotgun (WGS) entry which is preliminary data.</text>
</comment>
<proteinExistence type="predicted"/>
<dbReference type="SMART" id="SM00708">
    <property type="entry name" value="PhBP"/>
    <property type="match status" value="1"/>
</dbReference>
<protein>
    <submittedName>
        <fullName evidence="2">Uncharacterized protein</fullName>
    </submittedName>
</protein>
<evidence type="ECO:0000313" key="3">
    <source>
        <dbReference type="Proteomes" id="UP000614350"/>
    </source>
</evidence>
<dbReference type="InterPro" id="IPR036728">
    <property type="entry name" value="PBP_GOBP_sf"/>
</dbReference>
<dbReference type="CDD" id="cd23992">
    <property type="entry name" value="PBP_GOBP"/>
    <property type="match status" value="1"/>
</dbReference>
<organism evidence="2 3">
    <name type="scientific">Vespula vulgaris</name>
    <name type="common">Yellow jacket</name>
    <name type="synonym">Wasp</name>
    <dbReference type="NCBI Taxonomy" id="7454"/>
    <lineage>
        <taxon>Eukaryota</taxon>
        <taxon>Metazoa</taxon>
        <taxon>Ecdysozoa</taxon>
        <taxon>Arthropoda</taxon>
        <taxon>Hexapoda</taxon>
        <taxon>Insecta</taxon>
        <taxon>Pterygota</taxon>
        <taxon>Neoptera</taxon>
        <taxon>Endopterygota</taxon>
        <taxon>Hymenoptera</taxon>
        <taxon>Apocrita</taxon>
        <taxon>Aculeata</taxon>
        <taxon>Vespoidea</taxon>
        <taxon>Vespidae</taxon>
        <taxon>Vespinae</taxon>
        <taxon>Vespula</taxon>
    </lineage>
</organism>
<gene>
    <name evidence="2" type="ORF">HZH66_010536</name>
</gene>
<accession>A0A834MXW9</accession>
<evidence type="ECO:0000313" key="2">
    <source>
        <dbReference type="EMBL" id="KAF7387769.1"/>
    </source>
</evidence>
<feature type="signal peptide" evidence="1">
    <location>
        <begin position="1"/>
        <end position="19"/>
    </location>
</feature>